<evidence type="ECO:0000313" key="3">
    <source>
        <dbReference type="Proteomes" id="UP000717515"/>
    </source>
</evidence>
<feature type="compositionally biased region" description="Polar residues" evidence="1">
    <location>
        <begin position="160"/>
        <end position="180"/>
    </location>
</feature>
<feature type="compositionally biased region" description="Basic and acidic residues" evidence="1">
    <location>
        <begin position="181"/>
        <end position="197"/>
    </location>
</feature>
<gene>
    <name evidence="2" type="ORF">KVV02_002407</name>
</gene>
<feature type="compositionally biased region" description="Polar residues" evidence="1">
    <location>
        <begin position="563"/>
        <end position="572"/>
    </location>
</feature>
<comment type="caution">
    <text evidence="2">The sequence shown here is derived from an EMBL/GenBank/DDBJ whole genome shotgun (WGS) entry which is preliminary data.</text>
</comment>
<sequence length="969" mass="108497">MRVGNLALAPLRRLTGAAQSVLGSNQVRPVARSLYTFVGVFRGQRIETLREVSSDEEEHNTQPRLLWPDDGNDSDDFYDTDDENEHQQHCHAGPSEADYASDSLSVPEHDRHSQNDENQYSDQYAHRLDEHDTLAPQEDADRSSLPSSRQLFGDDHHSENTLSGDESGDQESTPQGCWQDNQEHDTRAVQEDADRATRSSKRQLFTNDDHHSQNTFSGDDSESQNATLQGRRLNNQEHDARAVQEDTDRATRPSKRQLFKNDDHDSQNILSGDNSDGGESTRQGYEPTSPVQGALTMQENRECTPNQPLFNYDDRHSRNTPTQDDCEAEESTQQGYWPDSPAFYGGPIESTSVEWPPLHARNGNHRPQEIERGYRSETVITDMASLPNNGNRYYADEEFMTPVTDRPRRNRTTPPIADGFDSDDESDDYHAIGHAASPSNASARRPLQVITQKESYNPFIHIPEPQNAEAVHRERARRRAEARDNLGYVIRGQKYLIYPSLYEESEDPELYGSTVLWPSESTRNDADFTFSCPSTQNPGASEVDEDDEDDDGTTLLPIPKRTQVISDTSQADTSEDEYDHHPEIRSGDSLARPLQIRARPSRTVIDLSVGEDENEDAAPTEAVEEDRSTQSSATIRIADSWLGSNKRSSEDTQPERASKVLIGHSRQSSFAGPFEALKERATVERGGPSQPIFDFSVSAMPVLPRAEEEPKWYRLSKSTVTTRIDPRENLAFTIPTALPGSAKQTPEDTAPERRSTILMNQSRWPSCAGPFDAASEQVGVATEQGSPIQATFDFSVGEMPALPKAEEEPRWYRLSKSTTTVRTDPREGVSSGTQDGGRPSGSHRGYGSSTYGSGDEDSDSGALNRSFDFEFKPEQPLSEATTSRPTKGHGLVILRPEKHRLEPDICDVQDDAGGGGGGEHACSAFDRCWGRRRPVVGLYYWDDEEWSEDWVERRKDKRYVRIRDPANDD</sequence>
<proteinExistence type="predicted"/>
<feature type="compositionally biased region" description="Acidic residues" evidence="1">
    <location>
        <begin position="70"/>
        <end position="84"/>
    </location>
</feature>
<dbReference type="EMBL" id="JAIFTL010000343">
    <property type="protein sequence ID" value="KAG9319991.1"/>
    <property type="molecule type" value="Genomic_DNA"/>
</dbReference>
<evidence type="ECO:0000313" key="2">
    <source>
        <dbReference type="EMBL" id="KAG9319991.1"/>
    </source>
</evidence>
<dbReference type="Proteomes" id="UP000717515">
    <property type="component" value="Unassembled WGS sequence"/>
</dbReference>
<feature type="region of interest" description="Disordered" evidence="1">
    <location>
        <begin position="526"/>
        <end position="659"/>
    </location>
</feature>
<feature type="compositionally biased region" description="Acidic residues" evidence="1">
    <location>
        <begin position="609"/>
        <end position="624"/>
    </location>
</feature>
<name>A0A9P8A009_MORAP</name>
<protein>
    <submittedName>
        <fullName evidence="2">Uncharacterized protein</fullName>
    </submittedName>
</protein>
<feature type="compositionally biased region" description="Basic and acidic residues" evidence="1">
    <location>
        <begin position="234"/>
        <end position="251"/>
    </location>
</feature>
<feature type="compositionally biased region" description="Acidic residues" evidence="1">
    <location>
        <begin position="542"/>
        <end position="552"/>
    </location>
</feature>
<evidence type="ECO:0000256" key="1">
    <source>
        <dbReference type="SAM" id="MobiDB-lite"/>
    </source>
</evidence>
<feature type="region of interest" description="Disordered" evidence="1">
    <location>
        <begin position="51"/>
        <end position="116"/>
    </location>
</feature>
<feature type="region of interest" description="Disordered" evidence="1">
    <location>
        <begin position="804"/>
        <end position="864"/>
    </location>
</feature>
<organism evidence="2 3">
    <name type="scientific">Mortierella alpina</name>
    <name type="common">Oleaginous fungus</name>
    <name type="synonym">Mortierella renispora</name>
    <dbReference type="NCBI Taxonomy" id="64518"/>
    <lineage>
        <taxon>Eukaryota</taxon>
        <taxon>Fungi</taxon>
        <taxon>Fungi incertae sedis</taxon>
        <taxon>Mucoromycota</taxon>
        <taxon>Mortierellomycotina</taxon>
        <taxon>Mortierellomycetes</taxon>
        <taxon>Mortierellales</taxon>
        <taxon>Mortierellaceae</taxon>
        <taxon>Mortierella</taxon>
    </lineage>
</organism>
<feature type="compositionally biased region" description="Polar residues" evidence="1">
    <location>
        <begin position="267"/>
        <end position="283"/>
    </location>
</feature>
<reference evidence="2" key="1">
    <citation type="submission" date="2021-07" db="EMBL/GenBank/DDBJ databases">
        <title>Draft genome of Mortierella alpina, strain LL118, isolated from an aspen leaf litter sample.</title>
        <authorList>
            <person name="Yang S."/>
            <person name="Vinatzer B.A."/>
        </authorList>
    </citation>
    <scope>NUCLEOTIDE SEQUENCE</scope>
    <source>
        <strain evidence="2">LL118</strain>
    </source>
</reference>
<feature type="region of interest" description="Disordered" evidence="1">
    <location>
        <begin position="404"/>
        <end position="444"/>
    </location>
</feature>
<feature type="region of interest" description="Disordered" evidence="1">
    <location>
        <begin position="304"/>
        <end position="339"/>
    </location>
</feature>
<dbReference type="AlphaFoldDB" id="A0A9P8A009"/>
<feature type="compositionally biased region" description="Low complexity" evidence="1">
    <location>
        <begin position="435"/>
        <end position="444"/>
    </location>
</feature>
<feature type="compositionally biased region" description="Basic and acidic residues" evidence="1">
    <location>
        <begin position="647"/>
        <end position="658"/>
    </location>
</feature>
<accession>A0A9P8A009</accession>
<feature type="compositionally biased region" description="Polar residues" evidence="1">
    <location>
        <begin position="213"/>
        <end position="228"/>
    </location>
</feature>
<feature type="region of interest" description="Disordered" evidence="1">
    <location>
        <begin position="136"/>
        <end position="290"/>
    </location>
</feature>